<feature type="compositionally biased region" description="Low complexity" evidence="1">
    <location>
        <begin position="740"/>
        <end position="757"/>
    </location>
</feature>
<dbReference type="RefSeq" id="XP_007880395.1">
    <property type="nucleotide sequence ID" value="XM_007882204.1"/>
</dbReference>
<dbReference type="InterPro" id="IPR046368">
    <property type="entry name" value="Tag1"/>
</dbReference>
<feature type="compositionally biased region" description="Polar residues" evidence="1">
    <location>
        <begin position="1232"/>
        <end position="1243"/>
    </location>
</feature>
<feature type="compositionally biased region" description="Pro residues" evidence="1">
    <location>
        <begin position="1414"/>
        <end position="1431"/>
    </location>
</feature>
<sequence length="1802" mass="187405">MAPFLKGFRDTLSKRKSFNSQLDRADSISSPSLPDRFAHHIPSSSTAPSIYSPSLHGATDNANPATRQRGGSIGRAPSLAGTTDGSLHPSASSNDAPLVRVDSSASSLDLSPSSPAPHHRNKPAANGQPSAPLSNGAAAAARRPRKGLSSLPLAKSIVNHVSAKSAIRLESLNLINPAIDTFDVRLVIRLTNHFPVKAKILFPDGLALYPAAAQADPDSRVHVRIPELRIKPTVNGHSFIEMVGSVHASPAHLADLVRNVLAGHGKIDYIISTDCAEVRAYKLRFGHIRFHKTLQLGGLANLNGAIHMPVVLPPAGASAPTSPNPASSPPASPMPPSSPDAQAFGHATAGRSAKAKFGLGLGMGAGAGPDAGTGLGAGTGLDAAGPGTAPGTGHGHSLTAIASSTSASTAASEGHLVLAVEQFEIINGTPEKGIEIRALISLENSSYNVAVELGALTLKLAVPHPGASPSAPFRTVLGLLTIPSLVLRRGKNILEAIGSLQIPAREGAQRTAGLDTMRKVLENKPIDLVAYVFARSSPYPWLVGALGDASFRARVPPYGVRSRILDGASLIPADGGVGDPAAEPLPSAAAGGPGGIDSQLRNPLIARATLRNGFGPPLRVHSLYVEAIKETGAPRARRSVLPPLMLGVIETQEGWPGLVLNGDEPTHASLPFTMSADSAIYVQILRHEAHANNVPLGRALEEALELIPQFRDRNRDQDWDRPASESLAAALARQREQRRPSAAGTVASSAGSSSAHSEPPLDLPALVAKVLANLHITAHVEVEASIGSYRIPGRLAFIQDALPIAITTSSARHILPVVGKPLVDALLQQAKVTLAALEVLQMDESGLAVSVEIALVDFGPLDIEIHFDRGLDLVLVDAHGGLEAGTVVARMTIAAPLRGVVGSDQVLKSHAQISPAGGAKGVANFAALVSTLIAQPAIAIRIETPACRIVAAKAEFTTPLTKVVSLAGLDNLGQLQLSDFEILGEVPAPTGGGRGRALSFSRGGAAPSQAHGNRQMAYNIRIRVRVEHPGKLALNLAYLEAGLEWMGVQVGLISAEDVFLRPAPANVTEFEAHGHIFVGSETAHDTGLTADQYRQRALDAIGDLISGYVQGRELPVTVRGYRAFAAGPPIVGAGFDVGGSSSVHGSTTHGSSVNGHGAAAAAAGPALRNRGSFTSTTSASHGSRRKTASMLTTASGSGSGGVVGAAGGASGINGVHGVHGVNGINGVRPERSASQSTAGSSTHASRRQVPWLDQAFQSFTTVAVLRGEPIDPVKSLTVSGLDAEFVRDGPPRVVVNGVELVTQIPLPVTYQIQAVTAEMDVLYGDRGTLARAIVAETDVHIGPPLPPMPAPSAPPSAFPTSPSLEDSRMGSARTGSIKRLHSMHRRSDLGHGHANGNGAGAHAAAAGAAVATPPASPAPSTPPPPPPPPSSALPGASALSSVAQRIQLQPSQFTLHADDEELLGEAVAHICSCETTDLIRVTGRARARILTALGTLWIAVSLQAQQHTLAISGLRNLASSPVQYTNLQVVEATPAFLKIVFSLYLNNPSRSLQVRIQSPFSMAAYYRGVCVGRAYIGGGFAMPSGPVAVHDIHFRYCPDARSEAQVRDIPANFLSGRTTTLEIRGDAESIEDRTLQRALEGVRLRFDLKPMISASLIDSISITLGVGVLTANTVSCEFTVLNPLGVPFDLLSLSFVASYRSAPFGSCTVHYERQSPLRVPPGTKDQPGRQTSSPVDVVLAQPLETVVGAFLKEKGSIYLDVDLEAKVEIGGFEIPVFQYRQPRLPLVVKGLGGVGGLLKLIG</sequence>
<feature type="region of interest" description="Disordered" evidence="1">
    <location>
        <begin position="1387"/>
        <end position="1438"/>
    </location>
</feature>
<reference evidence="2 3" key="1">
    <citation type="journal article" date="2013" name="Plant Cell">
        <title>The transition from a phytopathogenic smut ancestor to an anamorphic biocontrol agent deciphered by comparative whole-genome analysis.</title>
        <authorList>
            <person name="Lefebvre F."/>
            <person name="Joly D.L."/>
            <person name="Labbe C."/>
            <person name="Teichmann B."/>
            <person name="Linning R."/>
            <person name="Belzile F."/>
            <person name="Bakkeren G."/>
            <person name="Belanger R.R."/>
        </authorList>
    </citation>
    <scope>NUCLEOTIDE SEQUENCE [LARGE SCALE GENOMIC DNA]</scope>
    <source>
        <strain evidence="2 3">PF-1</strain>
    </source>
</reference>
<gene>
    <name evidence="2" type="ORF">PFL1_04678</name>
</gene>
<dbReference type="GO" id="GO:0000329">
    <property type="term" value="C:fungal-type vacuole membrane"/>
    <property type="evidence" value="ECO:0007669"/>
    <property type="project" value="InterPro"/>
</dbReference>
<feature type="compositionally biased region" description="Pro residues" evidence="1">
    <location>
        <begin position="322"/>
        <end position="338"/>
    </location>
</feature>
<dbReference type="Proteomes" id="UP000053664">
    <property type="component" value="Unassembled WGS sequence"/>
</dbReference>
<feature type="region of interest" description="Disordered" evidence="1">
    <location>
        <begin position="1343"/>
        <end position="1373"/>
    </location>
</feature>
<dbReference type="PANTHER" id="PTHR35895:SF1">
    <property type="entry name" value="LIPID-BINDING SERUM GLYCOPROTEIN C-TERMINAL DOMAIN-CONTAINING PROTEIN"/>
    <property type="match status" value="1"/>
</dbReference>
<feature type="compositionally biased region" description="Low complexity" evidence="1">
    <location>
        <begin position="102"/>
        <end position="113"/>
    </location>
</feature>
<feature type="region of interest" description="Disordered" evidence="1">
    <location>
        <begin position="15"/>
        <end position="144"/>
    </location>
</feature>
<dbReference type="eggNOG" id="ENOG502R35V">
    <property type="taxonomic scope" value="Eukaryota"/>
</dbReference>
<feature type="compositionally biased region" description="Polar residues" evidence="1">
    <location>
        <begin position="80"/>
        <end position="95"/>
    </location>
</feature>
<feature type="compositionally biased region" description="Pro residues" evidence="1">
    <location>
        <begin position="1343"/>
        <end position="1357"/>
    </location>
</feature>
<feature type="compositionally biased region" description="Polar residues" evidence="1">
    <location>
        <begin position="18"/>
        <end position="32"/>
    </location>
</feature>
<dbReference type="KEGG" id="pfp:PFL1_04678"/>
<protein>
    <submittedName>
        <fullName evidence="2">Uncharacterized protein</fullName>
    </submittedName>
</protein>
<evidence type="ECO:0000256" key="1">
    <source>
        <dbReference type="SAM" id="MobiDB-lite"/>
    </source>
</evidence>
<feature type="region of interest" description="Disordered" evidence="1">
    <location>
        <begin position="1221"/>
        <end position="1246"/>
    </location>
</feature>
<organism evidence="2 3">
    <name type="scientific">Pseudozyma flocculosa PF-1</name>
    <dbReference type="NCBI Taxonomy" id="1277687"/>
    <lineage>
        <taxon>Eukaryota</taxon>
        <taxon>Fungi</taxon>
        <taxon>Dikarya</taxon>
        <taxon>Basidiomycota</taxon>
        <taxon>Ustilaginomycotina</taxon>
        <taxon>Ustilaginomycetes</taxon>
        <taxon>Ustilaginales</taxon>
        <taxon>Ustilaginaceae</taxon>
        <taxon>Pseudozyma</taxon>
    </lineage>
</organism>
<feature type="compositionally biased region" description="Low complexity" evidence="1">
    <location>
        <begin position="42"/>
        <end position="54"/>
    </location>
</feature>
<feature type="compositionally biased region" description="Polar residues" evidence="1">
    <location>
        <begin position="1171"/>
        <end position="1181"/>
    </location>
</feature>
<feature type="region of interest" description="Disordered" evidence="1">
    <location>
        <begin position="316"/>
        <end position="347"/>
    </location>
</feature>
<feature type="region of interest" description="Disordered" evidence="1">
    <location>
        <begin position="1141"/>
        <end position="1198"/>
    </location>
</feature>
<proteinExistence type="predicted"/>
<accession>A0A061H636</accession>
<dbReference type="PANTHER" id="PTHR35895">
    <property type="entry name" value="CHROMOSOME 16, WHOLE GENOME SHOTGUN SEQUENCE"/>
    <property type="match status" value="1"/>
</dbReference>
<name>A0A061H636_9BASI</name>
<evidence type="ECO:0000313" key="2">
    <source>
        <dbReference type="EMBL" id="EPQ27934.1"/>
    </source>
</evidence>
<dbReference type="EMBL" id="KE361637">
    <property type="protein sequence ID" value="EPQ27934.1"/>
    <property type="molecule type" value="Genomic_DNA"/>
</dbReference>
<feature type="region of interest" description="Disordered" evidence="1">
    <location>
        <begin position="730"/>
        <end position="759"/>
    </location>
</feature>
<feature type="compositionally biased region" description="Low complexity" evidence="1">
    <location>
        <begin position="1400"/>
        <end position="1413"/>
    </location>
</feature>
<feature type="compositionally biased region" description="Low complexity" evidence="1">
    <location>
        <begin position="1141"/>
        <end position="1166"/>
    </location>
</feature>
<dbReference type="GeneID" id="19318779"/>
<dbReference type="OrthoDB" id="10039566at2759"/>
<dbReference type="HOGENOM" id="CLU_250686_0_0_1"/>
<evidence type="ECO:0000313" key="3">
    <source>
        <dbReference type="Proteomes" id="UP000053664"/>
    </source>
</evidence>